<protein>
    <submittedName>
        <fullName evidence="1">Uncharacterized protein</fullName>
    </submittedName>
</protein>
<reference evidence="1 2" key="1">
    <citation type="submission" date="2023-03" db="EMBL/GenBank/DDBJ databases">
        <title>High recombination rates correlate with genetic variation in Cardiocondyla obscurior ants.</title>
        <authorList>
            <person name="Errbii M."/>
        </authorList>
    </citation>
    <scope>NUCLEOTIDE SEQUENCE [LARGE SCALE GENOMIC DNA]</scope>
    <source>
        <strain evidence="1">Alpha-2009</strain>
        <tissue evidence="1">Whole body</tissue>
    </source>
</reference>
<proteinExistence type="predicted"/>
<accession>A0AAW2F2B6</accession>
<evidence type="ECO:0000313" key="1">
    <source>
        <dbReference type="EMBL" id="KAL0108057.1"/>
    </source>
</evidence>
<keyword evidence="2" id="KW-1185">Reference proteome</keyword>
<dbReference type="AlphaFoldDB" id="A0AAW2F2B6"/>
<dbReference type="EMBL" id="JADYXP020000016">
    <property type="protein sequence ID" value="KAL0108057.1"/>
    <property type="molecule type" value="Genomic_DNA"/>
</dbReference>
<gene>
    <name evidence="1" type="ORF">PUN28_014966</name>
</gene>
<sequence>MRCRIIRAPPAPLKHIAMDQWRRAGGKVRDEERRREERRRKSGLDIDIHGEPYDRGLRRSLPGIKVLLYVLRIPPLITLDTYITSIFNCTNYLINYIRKLEGGGVRVCFKHPSRNHN</sequence>
<comment type="caution">
    <text evidence="1">The sequence shown here is derived from an EMBL/GenBank/DDBJ whole genome shotgun (WGS) entry which is preliminary data.</text>
</comment>
<name>A0AAW2F2B6_9HYME</name>
<dbReference type="Proteomes" id="UP001430953">
    <property type="component" value="Unassembled WGS sequence"/>
</dbReference>
<evidence type="ECO:0000313" key="2">
    <source>
        <dbReference type="Proteomes" id="UP001430953"/>
    </source>
</evidence>
<organism evidence="1 2">
    <name type="scientific">Cardiocondyla obscurior</name>
    <dbReference type="NCBI Taxonomy" id="286306"/>
    <lineage>
        <taxon>Eukaryota</taxon>
        <taxon>Metazoa</taxon>
        <taxon>Ecdysozoa</taxon>
        <taxon>Arthropoda</taxon>
        <taxon>Hexapoda</taxon>
        <taxon>Insecta</taxon>
        <taxon>Pterygota</taxon>
        <taxon>Neoptera</taxon>
        <taxon>Endopterygota</taxon>
        <taxon>Hymenoptera</taxon>
        <taxon>Apocrita</taxon>
        <taxon>Aculeata</taxon>
        <taxon>Formicoidea</taxon>
        <taxon>Formicidae</taxon>
        <taxon>Myrmicinae</taxon>
        <taxon>Cardiocondyla</taxon>
    </lineage>
</organism>